<dbReference type="AlphaFoldDB" id="A0AAD5VU56"/>
<evidence type="ECO:0000259" key="1">
    <source>
        <dbReference type="Pfam" id="PF13598"/>
    </source>
</evidence>
<keyword evidence="4" id="KW-1185">Reference proteome</keyword>
<protein>
    <recommendedName>
        <fullName evidence="5">Protein F37C4.5</fullName>
    </recommendedName>
</protein>
<accession>A0AAD5VU56</accession>
<sequence length="653" mass="71589">MSSSNIITLVAADHPVRSVVVLKSSKAEVVRAFKIALKAGQNKITISKLPSTIDTQSVRISGLNSTGIKNKTFLSDVVCSAADASDDASSIAIHALKAQKSTLIHEKKVLDTQAEVLVKYANSLTGEHAGPDVMNKFLATFVEQGKNNIHAIAELDAKIETIDKEIKAEKKKVTAVKGSANIELTAVVVADNDINVELKLTYIVNDTNWNPTYELHAITGDDGQPSRTVSLHYRARITQSTGEDWTDAALTLSTVTNDAMVKQIPKITPVRINVAYASRPHQGHGLFQQQAQLQTQVMRGGLFGQPQQVLQQMQQAPAAFSVPAPPPPPPAPSAPRLLGAAPTGTTAVFGTAAPQERRASNTLLEEDDENEEFEEFEDEFEAPEKLVTQTPMALTYSVRGKSSIPSDGKEHLVTIAVLPFETSVEYISVPRVDPRVYLQCQVKNNSEYRLLPGPVSIILDDSYVSKTTISDVNRNDVFNFTLGDDPSVIISYSRLSKSIKEGKGAFADTANVTTYTTSITVQNKHAFSIEKLVLRDALPISSDSRVRVVLREPKELVEAEEGVYVKVVKKRAVKNGENAIEGEVEDINDEDEEDGEGLKVRWTKEKEGLYEYRWRVDPDDKIKLQTVFETKASSDLTCSFVENGILQAFGQRK</sequence>
<dbReference type="EMBL" id="JANIEX010000264">
    <property type="protein sequence ID" value="KAJ3569900.1"/>
    <property type="molecule type" value="Genomic_DNA"/>
</dbReference>
<evidence type="ECO:0008006" key="5">
    <source>
        <dbReference type="Google" id="ProtNLM"/>
    </source>
</evidence>
<dbReference type="Pfam" id="PF13600">
    <property type="entry name" value="DUF4140"/>
    <property type="match status" value="1"/>
</dbReference>
<dbReference type="Pfam" id="PF13598">
    <property type="entry name" value="DUF4139"/>
    <property type="match status" value="1"/>
</dbReference>
<feature type="domain" description="DUF4140" evidence="2">
    <location>
        <begin position="20"/>
        <end position="117"/>
    </location>
</feature>
<dbReference type="PANTHER" id="PTHR31005">
    <property type="entry name" value="DUF4139 DOMAIN-CONTAINING PROTEIN"/>
    <property type="match status" value="1"/>
</dbReference>
<dbReference type="NCBIfam" id="TIGR02231">
    <property type="entry name" value="mucoidy inhibitor MuiA family protein"/>
    <property type="match status" value="2"/>
</dbReference>
<feature type="domain" description="DUF4139" evidence="1">
    <location>
        <begin position="198"/>
        <end position="562"/>
    </location>
</feature>
<evidence type="ECO:0000313" key="3">
    <source>
        <dbReference type="EMBL" id="KAJ3569900.1"/>
    </source>
</evidence>
<evidence type="ECO:0000259" key="2">
    <source>
        <dbReference type="Pfam" id="PF13600"/>
    </source>
</evidence>
<dbReference type="InterPro" id="IPR037291">
    <property type="entry name" value="DUF4139"/>
</dbReference>
<dbReference type="Proteomes" id="UP001213000">
    <property type="component" value="Unassembled WGS sequence"/>
</dbReference>
<reference evidence="3" key="1">
    <citation type="submission" date="2022-07" db="EMBL/GenBank/DDBJ databases">
        <title>Genome Sequence of Leucocoprinus birnbaumii.</title>
        <authorList>
            <person name="Buettner E."/>
        </authorList>
    </citation>
    <scope>NUCLEOTIDE SEQUENCE</scope>
    <source>
        <strain evidence="3">VT141</strain>
    </source>
</reference>
<comment type="caution">
    <text evidence="3">The sequence shown here is derived from an EMBL/GenBank/DDBJ whole genome shotgun (WGS) entry which is preliminary data.</text>
</comment>
<gene>
    <name evidence="3" type="ORF">NP233_g4751</name>
</gene>
<dbReference type="InterPro" id="IPR025554">
    <property type="entry name" value="DUF4140"/>
</dbReference>
<name>A0AAD5VU56_9AGAR</name>
<dbReference type="InterPro" id="IPR011935">
    <property type="entry name" value="CHP02231"/>
</dbReference>
<dbReference type="PANTHER" id="PTHR31005:SF8">
    <property type="entry name" value="DUF4139 DOMAIN-CONTAINING PROTEIN"/>
    <property type="match status" value="1"/>
</dbReference>
<proteinExistence type="predicted"/>
<organism evidence="3 4">
    <name type="scientific">Leucocoprinus birnbaumii</name>
    <dbReference type="NCBI Taxonomy" id="56174"/>
    <lineage>
        <taxon>Eukaryota</taxon>
        <taxon>Fungi</taxon>
        <taxon>Dikarya</taxon>
        <taxon>Basidiomycota</taxon>
        <taxon>Agaricomycotina</taxon>
        <taxon>Agaricomycetes</taxon>
        <taxon>Agaricomycetidae</taxon>
        <taxon>Agaricales</taxon>
        <taxon>Agaricineae</taxon>
        <taxon>Agaricaceae</taxon>
        <taxon>Leucocoprinus</taxon>
    </lineage>
</organism>
<evidence type="ECO:0000313" key="4">
    <source>
        <dbReference type="Proteomes" id="UP001213000"/>
    </source>
</evidence>